<keyword evidence="1" id="KW-0479">Metal-binding</keyword>
<gene>
    <name evidence="4" type="ORF">KFK09_015048</name>
</gene>
<feature type="domain" description="CCHC-type" evidence="3">
    <location>
        <begin position="138"/>
        <end position="151"/>
    </location>
</feature>
<name>A0A8T3B4U8_DENNO</name>
<keyword evidence="5" id="KW-1185">Reference proteome</keyword>
<evidence type="ECO:0000256" key="2">
    <source>
        <dbReference type="SAM" id="MobiDB-lite"/>
    </source>
</evidence>
<evidence type="ECO:0000313" key="5">
    <source>
        <dbReference type="Proteomes" id="UP000829196"/>
    </source>
</evidence>
<evidence type="ECO:0000256" key="1">
    <source>
        <dbReference type="PROSITE-ProRule" id="PRU00047"/>
    </source>
</evidence>
<dbReference type="AlphaFoldDB" id="A0A8T3B4U8"/>
<dbReference type="SUPFAM" id="SSF57756">
    <property type="entry name" value="Retrovirus zinc finger-like domains"/>
    <property type="match status" value="1"/>
</dbReference>
<dbReference type="Pfam" id="PF14223">
    <property type="entry name" value="Retrotran_gag_2"/>
    <property type="match status" value="1"/>
</dbReference>
<keyword evidence="1" id="KW-0862">Zinc</keyword>
<dbReference type="EMBL" id="JAGYWB010000011">
    <property type="protein sequence ID" value="KAI0504101.1"/>
    <property type="molecule type" value="Genomic_DNA"/>
</dbReference>
<comment type="caution">
    <text evidence="4">The sequence shown here is derived from an EMBL/GenBank/DDBJ whole genome shotgun (WGS) entry which is preliminary data.</text>
</comment>
<dbReference type="InterPro" id="IPR001878">
    <property type="entry name" value="Znf_CCHC"/>
</dbReference>
<keyword evidence="1" id="KW-0863">Zinc-finger</keyword>
<dbReference type="Proteomes" id="UP000829196">
    <property type="component" value="Unassembled WGS sequence"/>
</dbReference>
<accession>A0A8T3B4U8</accession>
<protein>
    <recommendedName>
        <fullName evidence="3">CCHC-type domain-containing protein</fullName>
    </recommendedName>
</protein>
<dbReference type="SMR" id="A0A8T3B4U8"/>
<dbReference type="GO" id="GO:0008270">
    <property type="term" value="F:zinc ion binding"/>
    <property type="evidence" value="ECO:0007669"/>
    <property type="project" value="UniProtKB-KW"/>
</dbReference>
<dbReference type="OrthoDB" id="1845088at2759"/>
<feature type="compositionally biased region" description="Polar residues" evidence="2">
    <location>
        <begin position="116"/>
        <end position="131"/>
    </location>
</feature>
<evidence type="ECO:0000313" key="4">
    <source>
        <dbReference type="EMBL" id="KAI0504101.1"/>
    </source>
</evidence>
<sequence length="151" mass="17016">MNNATMQQYLMQIKNLVDNIALSGSQIDTEDILIYILNGLPSSYNSFKTSIRTSLHPIDLDTLYSLLCSEEIAQQREHQKDATASQDNLAFYTNRSVSNRGNGFSRNLRNKKSDNRTNPNPSYARSNQSPTRTERPTCQICGKQGHIALNC</sequence>
<evidence type="ECO:0000259" key="3">
    <source>
        <dbReference type="PROSITE" id="PS50158"/>
    </source>
</evidence>
<dbReference type="InterPro" id="IPR036875">
    <property type="entry name" value="Znf_CCHC_sf"/>
</dbReference>
<reference evidence="4" key="1">
    <citation type="journal article" date="2022" name="Front. Genet.">
        <title>Chromosome-Scale Assembly of the Dendrobium nobile Genome Provides Insights Into the Molecular Mechanism of the Biosynthesis of the Medicinal Active Ingredient of Dendrobium.</title>
        <authorList>
            <person name="Xu Q."/>
            <person name="Niu S.-C."/>
            <person name="Li K.-L."/>
            <person name="Zheng P.-J."/>
            <person name="Zhang X.-J."/>
            <person name="Jia Y."/>
            <person name="Liu Y."/>
            <person name="Niu Y.-X."/>
            <person name="Yu L.-H."/>
            <person name="Chen D.-F."/>
            <person name="Zhang G.-Q."/>
        </authorList>
    </citation>
    <scope>NUCLEOTIDE SEQUENCE</scope>
    <source>
        <tissue evidence="4">Leaf</tissue>
    </source>
</reference>
<dbReference type="PANTHER" id="PTHR47481">
    <property type="match status" value="1"/>
</dbReference>
<proteinExistence type="predicted"/>
<feature type="region of interest" description="Disordered" evidence="2">
    <location>
        <begin position="95"/>
        <end position="137"/>
    </location>
</feature>
<dbReference type="GO" id="GO:0003676">
    <property type="term" value="F:nucleic acid binding"/>
    <property type="evidence" value="ECO:0007669"/>
    <property type="project" value="InterPro"/>
</dbReference>
<organism evidence="4 5">
    <name type="scientific">Dendrobium nobile</name>
    <name type="common">Orchid</name>
    <dbReference type="NCBI Taxonomy" id="94219"/>
    <lineage>
        <taxon>Eukaryota</taxon>
        <taxon>Viridiplantae</taxon>
        <taxon>Streptophyta</taxon>
        <taxon>Embryophyta</taxon>
        <taxon>Tracheophyta</taxon>
        <taxon>Spermatophyta</taxon>
        <taxon>Magnoliopsida</taxon>
        <taxon>Liliopsida</taxon>
        <taxon>Asparagales</taxon>
        <taxon>Orchidaceae</taxon>
        <taxon>Epidendroideae</taxon>
        <taxon>Malaxideae</taxon>
        <taxon>Dendrobiinae</taxon>
        <taxon>Dendrobium</taxon>
    </lineage>
</organism>
<feature type="compositionally biased region" description="Polar residues" evidence="2">
    <location>
        <begin position="95"/>
        <end position="107"/>
    </location>
</feature>
<dbReference type="PROSITE" id="PS50158">
    <property type="entry name" value="ZF_CCHC"/>
    <property type="match status" value="1"/>
</dbReference>
<dbReference type="PANTHER" id="PTHR47481:SF31">
    <property type="entry name" value="OS01G0873500 PROTEIN"/>
    <property type="match status" value="1"/>
</dbReference>